<protein>
    <recommendedName>
        <fullName evidence="1">non-specific serine/threonine protein kinase</fullName>
        <ecNumber evidence="1">2.7.11.1</ecNumber>
    </recommendedName>
</protein>
<dbReference type="PROSITE" id="PS00108">
    <property type="entry name" value="PROTEIN_KINASE_ST"/>
    <property type="match status" value="1"/>
</dbReference>
<dbReference type="Gene3D" id="3.30.200.20">
    <property type="entry name" value="Phosphorylase Kinase, domain 1"/>
    <property type="match status" value="1"/>
</dbReference>
<dbReference type="FunFam" id="3.30.200.20:FF:000306">
    <property type="entry name" value="IKS protein kinase"/>
    <property type="match status" value="1"/>
</dbReference>
<dbReference type="AlphaFoldDB" id="A0AAV9TBC7"/>
<dbReference type="SUPFAM" id="SSF51735">
    <property type="entry name" value="NAD(P)-binding Rossmann-fold domains"/>
    <property type="match status" value="1"/>
</dbReference>
<comment type="similarity">
    <text evidence="8">Belongs to the protein kinase superfamily. Ser/Thr protein kinase family. GCN2 subfamily.</text>
</comment>
<keyword evidence="3" id="KW-0808">Transferase</keyword>
<dbReference type="GO" id="GO:0004674">
    <property type="term" value="F:protein serine/threonine kinase activity"/>
    <property type="evidence" value="ECO:0007669"/>
    <property type="project" value="UniProtKB-KW"/>
</dbReference>
<dbReference type="EMBL" id="JASAOK010000043">
    <property type="protein sequence ID" value="KAK6215324.1"/>
    <property type="molecule type" value="Genomic_DNA"/>
</dbReference>
<accession>A0AAV9TBC7</accession>
<dbReference type="InterPro" id="IPR000719">
    <property type="entry name" value="Prot_kinase_dom"/>
</dbReference>
<comment type="catalytic activity">
    <reaction evidence="9">
        <text>L-threonyl-[protein] + ATP = O-phospho-L-threonyl-[protein] + ADP + H(+)</text>
        <dbReference type="Rhea" id="RHEA:46608"/>
        <dbReference type="Rhea" id="RHEA-COMP:11060"/>
        <dbReference type="Rhea" id="RHEA-COMP:11605"/>
        <dbReference type="ChEBI" id="CHEBI:15378"/>
        <dbReference type="ChEBI" id="CHEBI:30013"/>
        <dbReference type="ChEBI" id="CHEBI:30616"/>
        <dbReference type="ChEBI" id="CHEBI:61977"/>
        <dbReference type="ChEBI" id="CHEBI:456216"/>
        <dbReference type="EC" id="2.7.11.1"/>
    </reaction>
</comment>
<comment type="caution">
    <text evidence="13">The sequence shown here is derived from an EMBL/GenBank/DDBJ whole genome shotgun (WGS) entry which is preliminary data.</text>
</comment>
<evidence type="ECO:0000256" key="9">
    <source>
        <dbReference type="ARBA" id="ARBA00047899"/>
    </source>
</evidence>
<proteinExistence type="inferred from homology"/>
<evidence type="ECO:0000256" key="8">
    <source>
        <dbReference type="ARBA" id="ARBA00037982"/>
    </source>
</evidence>
<sequence>MSLIPYHPREGREIVLRHRNAIVVRDPSSQRLEIRGLSECPTCRQPLRSSSPERQFDSTRHHESFVDPNYFRMLRAGGHGARVDHPPSSPIRRFVQPSLPHPQAAVIDETEDAEFISSTPAVQEGSRIRREAFSPNYFKTFFVEEKELGRGGKGVVLLVRHEIDGCHLGHFACKRVPVGDDHAWLEKVLVEVELLAKLSHPNLVSYRHVWLEDVTLTRFGPSVACAFILQQYCNGGDLLQYIIGDQPKESTKEQLKAQMRRKSKGQLELPRDQFNSQRLLSFEEIFSLFKDITSGLAYLHAASYIHRDLKPSNCLLHREGNGLLCLISDFGEVQSENMVRKSTGSTGTISYCAPEVLKKDSTGRYANFTTKSDIFSLGMILYFMCFGRLPYRSANTINEELEDIDELRAEITDWQGFQDERRERPDLPSKLYQLLKKLLALDPLQRPSASEVLGAMKTESSLDGVPRGRSSSPSMGINGRRIQSLDSPMPPSTPVSDPHKQARYPSSQEGYNIPSRAADADSSRAGSQKQSDSGSPRLRPQAQAMLSSRSQDSFIRLSPEREESVDSSKDEPLNSPPLLMPPPATPFEALRHKLMIGRMRASQLVRYNANPLLAVLRLGIFLSKMLSLTRPCWPFMVSPNIAAPLVMLAALDLGLASAGIGQQTALAFAKNGITRLALADVNHEALGATIDLLGRLYPTAEVLCLPLDVRDASEVNTSIGEVVSRFGRLDVAVNNAGIGGSGRSTHESDEDEFLRVVDIDLHGVWRCQREEIKVMLNQKDLGFRRGRGAIINVASVLGVVSPAPFLFQTAYSTAKHGVMGLTKSDANTYGPHGIRINAICPGFIATPTILSLAQEPGGAISRYIADTPLQRLGTVEEVADCITFLASDMSSLMQGAGLVADGGLTAR</sequence>
<dbReference type="FunFam" id="3.40.50.720:FF:000084">
    <property type="entry name" value="Short-chain dehydrogenase reductase"/>
    <property type="match status" value="1"/>
</dbReference>
<feature type="compositionally biased region" description="Basic and acidic residues" evidence="11">
    <location>
        <begin position="558"/>
        <end position="572"/>
    </location>
</feature>
<name>A0AAV9TBC7_9PEZI</name>
<dbReference type="Pfam" id="PF13561">
    <property type="entry name" value="adh_short_C2"/>
    <property type="match status" value="1"/>
</dbReference>
<evidence type="ECO:0000256" key="4">
    <source>
        <dbReference type="ARBA" id="ARBA00022741"/>
    </source>
</evidence>
<evidence type="ECO:0000256" key="7">
    <source>
        <dbReference type="ARBA" id="ARBA00022857"/>
    </source>
</evidence>
<organism evidence="13 14">
    <name type="scientific">Colletotrichum tabaci</name>
    <dbReference type="NCBI Taxonomy" id="1209068"/>
    <lineage>
        <taxon>Eukaryota</taxon>
        <taxon>Fungi</taxon>
        <taxon>Dikarya</taxon>
        <taxon>Ascomycota</taxon>
        <taxon>Pezizomycotina</taxon>
        <taxon>Sordariomycetes</taxon>
        <taxon>Hypocreomycetidae</taxon>
        <taxon>Glomerellales</taxon>
        <taxon>Glomerellaceae</taxon>
        <taxon>Colletotrichum</taxon>
        <taxon>Colletotrichum destructivum species complex</taxon>
    </lineage>
</organism>
<evidence type="ECO:0000256" key="5">
    <source>
        <dbReference type="ARBA" id="ARBA00022777"/>
    </source>
</evidence>
<keyword evidence="4" id="KW-0547">Nucleotide-binding</keyword>
<dbReference type="GO" id="GO:0005737">
    <property type="term" value="C:cytoplasm"/>
    <property type="evidence" value="ECO:0007669"/>
    <property type="project" value="TreeGrafter"/>
</dbReference>
<evidence type="ECO:0000256" key="10">
    <source>
        <dbReference type="ARBA" id="ARBA00048679"/>
    </source>
</evidence>
<keyword evidence="7" id="KW-0521">NADP</keyword>
<dbReference type="PRINTS" id="PR00081">
    <property type="entry name" value="GDHRDH"/>
</dbReference>
<gene>
    <name evidence="13" type="ORF">QIS74_08343</name>
</gene>
<evidence type="ECO:0000259" key="12">
    <source>
        <dbReference type="PROSITE" id="PS50011"/>
    </source>
</evidence>
<dbReference type="GO" id="GO:0005634">
    <property type="term" value="C:nucleus"/>
    <property type="evidence" value="ECO:0007669"/>
    <property type="project" value="TreeGrafter"/>
</dbReference>
<dbReference type="SUPFAM" id="SSF56112">
    <property type="entry name" value="Protein kinase-like (PK-like)"/>
    <property type="match status" value="1"/>
</dbReference>
<dbReference type="SMART" id="SM00220">
    <property type="entry name" value="S_TKc"/>
    <property type="match status" value="1"/>
</dbReference>
<evidence type="ECO:0000256" key="3">
    <source>
        <dbReference type="ARBA" id="ARBA00022679"/>
    </source>
</evidence>
<dbReference type="GO" id="GO:0005524">
    <property type="term" value="F:ATP binding"/>
    <property type="evidence" value="ECO:0007669"/>
    <property type="project" value="UniProtKB-KW"/>
</dbReference>
<dbReference type="InterPro" id="IPR002347">
    <property type="entry name" value="SDR_fam"/>
</dbReference>
<dbReference type="FunFam" id="1.10.510.10:FF:000699">
    <property type="entry name" value="Probable serine/threonine-protein kinase iksA"/>
    <property type="match status" value="1"/>
</dbReference>
<dbReference type="Proteomes" id="UP001327957">
    <property type="component" value="Unassembled WGS sequence"/>
</dbReference>
<dbReference type="CDD" id="cd00180">
    <property type="entry name" value="PKc"/>
    <property type="match status" value="1"/>
</dbReference>
<dbReference type="PANTHER" id="PTHR11042:SF138">
    <property type="entry name" value="SERINE_THREONINE-PROTEIN KINASE IKS1-RELATED"/>
    <property type="match status" value="1"/>
</dbReference>
<dbReference type="PRINTS" id="PR00080">
    <property type="entry name" value="SDRFAMILY"/>
</dbReference>
<dbReference type="Gene3D" id="3.40.50.720">
    <property type="entry name" value="NAD(P)-binding Rossmann-like Domain"/>
    <property type="match status" value="1"/>
</dbReference>
<evidence type="ECO:0000313" key="13">
    <source>
        <dbReference type="EMBL" id="KAK6215324.1"/>
    </source>
</evidence>
<keyword evidence="2" id="KW-0723">Serine/threonine-protein kinase</keyword>
<dbReference type="InterPro" id="IPR036291">
    <property type="entry name" value="NAD(P)-bd_dom_sf"/>
</dbReference>
<keyword evidence="5 13" id="KW-0418">Kinase</keyword>
<dbReference type="EC" id="2.7.11.1" evidence="1"/>
<keyword evidence="6" id="KW-0067">ATP-binding</keyword>
<feature type="domain" description="Protein kinase" evidence="12">
    <location>
        <begin position="142"/>
        <end position="462"/>
    </location>
</feature>
<reference evidence="13 14" key="1">
    <citation type="submission" date="2023-04" db="EMBL/GenBank/DDBJ databases">
        <title>Colletotrichum tabacum stain YC1 causing leaf anthracnose on Nicotiana tabacum(L.) cv.</title>
        <authorList>
            <person name="Ji Z."/>
            <person name="Wang M."/>
            <person name="Zhang J."/>
            <person name="Wang N."/>
            <person name="Zhou Z."/>
        </authorList>
    </citation>
    <scope>NUCLEOTIDE SEQUENCE [LARGE SCALE GENOMIC DNA]</scope>
    <source>
        <strain evidence="13 14">YC1</strain>
    </source>
</reference>
<comment type="catalytic activity">
    <reaction evidence="10">
        <text>L-seryl-[protein] + ATP = O-phospho-L-seryl-[protein] + ADP + H(+)</text>
        <dbReference type="Rhea" id="RHEA:17989"/>
        <dbReference type="Rhea" id="RHEA-COMP:9863"/>
        <dbReference type="Rhea" id="RHEA-COMP:11604"/>
        <dbReference type="ChEBI" id="CHEBI:15378"/>
        <dbReference type="ChEBI" id="CHEBI:29999"/>
        <dbReference type="ChEBI" id="CHEBI:30616"/>
        <dbReference type="ChEBI" id="CHEBI:83421"/>
        <dbReference type="ChEBI" id="CHEBI:456216"/>
        <dbReference type="EC" id="2.7.11.1"/>
    </reaction>
</comment>
<evidence type="ECO:0000313" key="14">
    <source>
        <dbReference type="Proteomes" id="UP001327957"/>
    </source>
</evidence>
<evidence type="ECO:0000256" key="6">
    <source>
        <dbReference type="ARBA" id="ARBA00022840"/>
    </source>
</evidence>
<dbReference type="PANTHER" id="PTHR11042">
    <property type="entry name" value="EUKARYOTIC TRANSLATION INITIATION FACTOR 2-ALPHA KINASE EIF2-ALPHA KINASE -RELATED"/>
    <property type="match status" value="1"/>
</dbReference>
<dbReference type="CDD" id="cd05233">
    <property type="entry name" value="SDR_c"/>
    <property type="match status" value="1"/>
</dbReference>
<evidence type="ECO:0000256" key="2">
    <source>
        <dbReference type="ARBA" id="ARBA00022527"/>
    </source>
</evidence>
<dbReference type="Gene3D" id="1.10.510.10">
    <property type="entry name" value="Transferase(Phosphotransferase) domain 1"/>
    <property type="match status" value="1"/>
</dbReference>
<dbReference type="Pfam" id="PF00069">
    <property type="entry name" value="Pkinase"/>
    <property type="match status" value="1"/>
</dbReference>
<dbReference type="PROSITE" id="PS50011">
    <property type="entry name" value="PROTEIN_KINASE_DOM"/>
    <property type="match status" value="1"/>
</dbReference>
<evidence type="ECO:0000256" key="1">
    <source>
        <dbReference type="ARBA" id="ARBA00012513"/>
    </source>
</evidence>
<dbReference type="InterPro" id="IPR011009">
    <property type="entry name" value="Kinase-like_dom_sf"/>
</dbReference>
<feature type="compositionally biased region" description="Polar residues" evidence="11">
    <location>
        <begin position="544"/>
        <end position="553"/>
    </location>
</feature>
<dbReference type="InterPro" id="IPR008271">
    <property type="entry name" value="Ser/Thr_kinase_AS"/>
</dbReference>
<dbReference type="InterPro" id="IPR050339">
    <property type="entry name" value="CC_SR_Kinase"/>
</dbReference>
<feature type="region of interest" description="Disordered" evidence="11">
    <location>
        <begin position="455"/>
        <end position="579"/>
    </location>
</feature>
<evidence type="ECO:0000256" key="11">
    <source>
        <dbReference type="SAM" id="MobiDB-lite"/>
    </source>
</evidence>
<keyword evidence="14" id="KW-1185">Reference proteome</keyword>